<comment type="subcellular location">
    <subcellularLocation>
        <location evidence="2">Nucleus</location>
        <location evidence="2">Nucleolus</location>
    </subcellularLocation>
</comment>
<feature type="compositionally biased region" description="Basic and acidic residues" evidence="8">
    <location>
        <begin position="321"/>
        <end position="334"/>
    </location>
</feature>
<evidence type="ECO:0000256" key="4">
    <source>
        <dbReference type="ARBA" id="ARBA00015520"/>
    </source>
</evidence>
<feature type="region of interest" description="Disordered" evidence="8">
    <location>
        <begin position="282"/>
        <end position="375"/>
    </location>
</feature>
<dbReference type="GO" id="GO:0003723">
    <property type="term" value="F:RNA binding"/>
    <property type="evidence" value="ECO:0007669"/>
    <property type="project" value="UniProtKB-UniRule"/>
</dbReference>
<feature type="compositionally biased region" description="Basic and acidic residues" evidence="8">
    <location>
        <begin position="282"/>
        <end position="299"/>
    </location>
</feature>
<dbReference type="STRING" id="4829.A0A163M3K5"/>
<dbReference type="PANTHER" id="PTHR23236:SF25">
    <property type="entry name" value="RNA-BINDING PROTEIN 34"/>
    <property type="match status" value="1"/>
</dbReference>
<dbReference type="EMBL" id="LT553497">
    <property type="protein sequence ID" value="SAM00939.1"/>
    <property type="molecule type" value="Genomic_DNA"/>
</dbReference>
<dbReference type="InterPro" id="IPR000504">
    <property type="entry name" value="RRM_dom"/>
</dbReference>
<proteinExistence type="inferred from homology"/>
<dbReference type="Gene3D" id="3.30.70.330">
    <property type="match status" value="2"/>
</dbReference>
<keyword evidence="11" id="KW-1185">Reference proteome</keyword>
<dbReference type="InterPro" id="IPR035979">
    <property type="entry name" value="RBD_domain_sf"/>
</dbReference>
<dbReference type="Proteomes" id="UP000078561">
    <property type="component" value="Unassembled WGS sequence"/>
</dbReference>
<feature type="domain" description="RRM" evidence="9">
    <location>
        <begin position="212"/>
        <end position="294"/>
    </location>
</feature>
<dbReference type="Pfam" id="PF00076">
    <property type="entry name" value="RRM_1"/>
    <property type="match status" value="1"/>
</dbReference>
<organism evidence="10">
    <name type="scientific">Absidia glauca</name>
    <name type="common">Pin mould</name>
    <dbReference type="NCBI Taxonomy" id="4829"/>
    <lineage>
        <taxon>Eukaryota</taxon>
        <taxon>Fungi</taxon>
        <taxon>Fungi incertae sedis</taxon>
        <taxon>Mucoromycota</taxon>
        <taxon>Mucoromycotina</taxon>
        <taxon>Mucoromycetes</taxon>
        <taxon>Mucorales</taxon>
        <taxon>Cunninghamellaceae</taxon>
        <taxon>Absidia</taxon>
    </lineage>
</organism>
<dbReference type="InterPro" id="IPR012677">
    <property type="entry name" value="Nucleotide-bd_a/b_plait_sf"/>
</dbReference>
<keyword evidence="5 7" id="KW-0694">RNA-binding</keyword>
<gene>
    <name evidence="10" type="primary">ABSGL_06675.1 scaffold 8661</name>
</gene>
<evidence type="ECO:0000256" key="1">
    <source>
        <dbReference type="ARBA" id="ARBA00002475"/>
    </source>
</evidence>
<dbReference type="OMA" id="KIRIQRC"/>
<sequence length="375" mass="41652">MAASSDSSILGDKLKVVKNLDSLFQNSAGPSDTLTKPTKATPIVPFEKTAAATEPTNDQESKKRKKIDTTTPDLDDLVAMESLRKKNRPAVLKGEKEAQHKEKNERTVFVGNLPISSMTKQGTKELTKVFAEHGKIDSIRFRSFAMANHMDRKGAYITKKFHNNRDEVNGYVVYKTKEEAGKAAAALDGSVYMEKHLRVDLANASPNGDHKRSVFLGQLPFDVKDEELWTFFNTPGCNVQRVRAVRDAQTNMGKGFGFVQFADRDSVTVALAMEDKAFRGEPSNHKIRIQRCDKNEDGGARASAKKFSKHNLKKSPASKKNKPETNKHGKEKGSKIRSLPTPKLMEGTRSSKEQGNPLKIAKIVKKASKKHISKK</sequence>
<dbReference type="OrthoDB" id="442677at2759"/>
<evidence type="ECO:0000256" key="3">
    <source>
        <dbReference type="ARBA" id="ARBA00007077"/>
    </source>
</evidence>
<dbReference type="GO" id="GO:0005730">
    <property type="term" value="C:nucleolus"/>
    <property type="evidence" value="ECO:0007669"/>
    <property type="project" value="UniProtKB-SubCell"/>
</dbReference>
<evidence type="ECO:0000256" key="2">
    <source>
        <dbReference type="ARBA" id="ARBA00004604"/>
    </source>
</evidence>
<dbReference type="SMART" id="SM00360">
    <property type="entry name" value="RRM"/>
    <property type="match status" value="2"/>
</dbReference>
<dbReference type="PANTHER" id="PTHR23236">
    <property type="entry name" value="EUKARYOTIC TRANSLATION INITIATION FACTOR 4B/4H"/>
    <property type="match status" value="1"/>
</dbReference>
<protein>
    <recommendedName>
        <fullName evidence="4">Nucleolar protein 12</fullName>
    </recommendedName>
</protein>
<reference evidence="10" key="1">
    <citation type="submission" date="2016-04" db="EMBL/GenBank/DDBJ databases">
        <authorList>
            <person name="Evans L.H."/>
            <person name="Alamgir A."/>
            <person name="Owens N."/>
            <person name="Weber N.D."/>
            <person name="Virtaneva K."/>
            <person name="Barbian K."/>
            <person name="Babar A."/>
            <person name="Rosenke K."/>
        </authorList>
    </citation>
    <scope>NUCLEOTIDE SEQUENCE [LARGE SCALE GENOMIC DNA]</scope>
    <source>
        <strain evidence="10">CBS 101.48</strain>
    </source>
</reference>
<dbReference type="InParanoid" id="A0A163M3K5"/>
<dbReference type="PROSITE" id="PS50102">
    <property type="entry name" value="RRM"/>
    <property type="match status" value="2"/>
</dbReference>
<comment type="function">
    <text evidence="1">Involved in pre-25S rRNA processing.</text>
</comment>
<name>A0A163M3K5_ABSGL</name>
<evidence type="ECO:0000256" key="6">
    <source>
        <dbReference type="ARBA" id="ARBA00023242"/>
    </source>
</evidence>
<feature type="compositionally biased region" description="Polar residues" evidence="8">
    <location>
        <begin position="25"/>
        <end position="38"/>
    </location>
</feature>
<dbReference type="FunCoup" id="A0A163M3K5">
    <property type="interactions" value="362"/>
</dbReference>
<feature type="region of interest" description="Disordered" evidence="8">
    <location>
        <begin position="25"/>
        <end position="71"/>
    </location>
</feature>
<feature type="domain" description="RRM" evidence="9">
    <location>
        <begin position="106"/>
        <end position="204"/>
    </location>
</feature>
<evidence type="ECO:0000256" key="5">
    <source>
        <dbReference type="ARBA" id="ARBA00022884"/>
    </source>
</evidence>
<evidence type="ECO:0000256" key="7">
    <source>
        <dbReference type="PROSITE-ProRule" id="PRU00176"/>
    </source>
</evidence>
<evidence type="ECO:0000313" key="10">
    <source>
        <dbReference type="EMBL" id="SAM00939.1"/>
    </source>
</evidence>
<evidence type="ECO:0000256" key="8">
    <source>
        <dbReference type="SAM" id="MobiDB-lite"/>
    </source>
</evidence>
<feature type="compositionally biased region" description="Basic residues" evidence="8">
    <location>
        <begin position="362"/>
        <end position="375"/>
    </location>
</feature>
<accession>A0A163M3K5</accession>
<comment type="similarity">
    <text evidence="3">Belongs to the RRM RBM34 family.</text>
</comment>
<evidence type="ECO:0000259" key="9">
    <source>
        <dbReference type="PROSITE" id="PS50102"/>
    </source>
</evidence>
<dbReference type="SUPFAM" id="SSF54928">
    <property type="entry name" value="RNA-binding domain, RBD"/>
    <property type="match status" value="2"/>
</dbReference>
<keyword evidence="6" id="KW-0539">Nucleus</keyword>
<evidence type="ECO:0000313" key="11">
    <source>
        <dbReference type="Proteomes" id="UP000078561"/>
    </source>
</evidence>
<dbReference type="AlphaFoldDB" id="A0A163M3K5"/>
<feature type="compositionally biased region" description="Basic residues" evidence="8">
    <location>
        <begin position="303"/>
        <end position="320"/>
    </location>
</feature>